<keyword evidence="2" id="KW-1185">Reference proteome</keyword>
<dbReference type="EMBL" id="AGZI01000041">
    <property type="protein sequence ID" value="EKU81373.1"/>
    <property type="molecule type" value="Genomic_DNA"/>
</dbReference>
<organism evidence="1 2">
    <name type="scientific">Massilia timonae CCUG 45783</name>
    <dbReference type="NCBI Taxonomy" id="883126"/>
    <lineage>
        <taxon>Bacteria</taxon>
        <taxon>Pseudomonadati</taxon>
        <taxon>Pseudomonadota</taxon>
        <taxon>Betaproteobacteria</taxon>
        <taxon>Burkholderiales</taxon>
        <taxon>Oxalobacteraceae</taxon>
        <taxon>Telluria group</taxon>
        <taxon>Massilia</taxon>
    </lineage>
</organism>
<accession>K9DB17</accession>
<reference evidence="1 2" key="1">
    <citation type="submission" date="2012-09" db="EMBL/GenBank/DDBJ databases">
        <title>The Genome Sequence of Massilia timonae CCUG 45783.</title>
        <authorList>
            <consortium name="The Broad Institute Genome Sequencing Platform"/>
            <person name="Earl A."/>
            <person name="Ward D."/>
            <person name="Feldgarden M."/>
            <person name="Gevers D."/>
            <person name="Huys G."/>
            <person name="Walker B."/>
            <person name="Young S.K."/>
            <person name="Zeng Q."/>
            <person name="Gargeya S."/>
            <person name="Fitzgerald M."/>
            <person name="Haas B."/>
            <person name="Abouelleil A."/>
            <person name="Alvarado L."/>
            <person name="Arachchi H.M."/>
            <person name="Berlin A.M."/>
            <person name="Chapman S.B."/>
            <person name="Goldberg J."/>
            <person name="Griggs A."/>
            <person name="Gujja S."/>
            <person name="Hansen M."/>
            <person name="Howarth C."/>
            <person name="Imamovic A."/>
            <person name="Larimer J."/>
            <person name="McCowen C."/>
            <person name="Montmayeur A."/>
            <person name="Murphy C."/>
            <person name="Neiman D."/>
            <person name="Pearson M."/>
            <person name="Priest M."/>
            <person name="Roberts A."/>
            <person name="Saif S."/>
            <person name="Shea T."/>
            <person name="Sisk P."/>
            <person name="Sykes S."/>
            <person name="Wortman J."/>
            <person name="Nusbaum C."/>
            <person name="Birren B."/>
        </authorList>
    </citation>
    <scope>NUCLEOTIDE SEQUENCE [LARGE SCALE GENOMIC DNA]</scope>
    <source>
        <strain evidence="1 2">CCUG 45783</strain>
    </source>
</reference>
<evidence type="ECO:0008006" key="3">
    <source>
        <dbReference type="Google" id="ProtNLM"/>
    </source>
</evidence>
<comment type="caution">
    <text evidence="1">The sequence shown here is derived from an EMBL/GenBank/DDBJ whole genome shotgun (WGS) entry which is preliminary data.</text>
</comment>
<name>K9DB17_9BURK</name>
<dbReference type="AlphaFoldDB" id="K9DB17"/>
<dbReference type="RefSeq" id="WP_005668069.1">
    <property type="nucleotide sequence ID" value="NZ_JH992924.1"/>
</dbReference>
<gene>
    <name evidence="1" type="ORF">HMPREF9710_03213</name>
</gene>
<dbReference type="Proteomes" id="UP000009874">
    <property type="component" value="Unassembled WGS sequence"/>
</dbReference>
<dbReference type="HOGENOM" id="CLU_2585569_0_0_4"/>
<protein>
    <recommendedName>
        <fullName evidence="3">Glycine zipper domain-containing protein</fullName>
    </recommendedName>
</protein>
<evidence type="ECO:0000313" key="2">
    <source>
        <dbReference type="Proteomes" id="UP000009874"/>
    </source>
</evidence>
<evidence type="ECO:0000313" key="1">
    <source>
        <dbReference type="EMBL" id="EKU81373.1"/>
    </source>
</evidence>
<proteinExistence type="predicted"/>
<sequence length="80" mass="7936">MHELTMNEINEVNGGLSISWDFDGMSAGAIGGAIAGTMGGALAGPQGMAAGFFGGLVGGAIAGGLKIENDMEAILRKNKP</sequence>